<dbReference type="InterPro" id="IPR045339">
    <property type="entry name" value="DUF6534"/>
</dbReference>
<keyword evidence="2" id="KW-1133">Transmembrane helix</keyword>
<dbReference type="Pfam" id="PF20152">
    <property type="entry name" value="DUF6534"/>
    <property type="match status" value="1"/>
</dbReference>
<feature type="transmembrane region" description="Helical" evidence="2">
    <location>
        <begin position="101"/>
        <end position="122"/>
    </location>
</feature>
<gene>
    <name evidence="4" type="ORF">K435DRAFT_967446</name>
</gene>
<reference evidence="4 5" key="1">
    <citation type="journal article" date="2019" name="Nat. Ecol. Evol.">
        <title>Megaphylogeny resolves global patterns of mushroom evolution.</title>
        <authorList>
            <person name="Varga T."/>
            <person name="Krizsan K."/>
            <person name="Foldi C."/>
            <person name="Dima B."/>
            <person name="Sanchez-Garcia M."/>
            <person name="Sanchez-Ramirez S."/>
            <person name="Szollosi G.J."/>
            <person name="Szarkandi J.G."/>
            <person name="Papp V."/>
            <person name="Albert L."/>
            <person name="Andreopoulos W."/>
            <person name="Angelini C."/>
            <person name="Antonin V."/>
            <person name="Barry K.W."/>
            <person name="Bougher N.L."/>
            <person name="Buchanan P."/>
            <person name="Buyck B."/>
            <person name="Bense V."/>
            <person name="Catcheside P."/>
            <person name="Chovatia M."/>
            <person name="Cooper J."/>
            <person name="Damon W."/>
            <person name="Desjardin D."/>
            <person name="Finy P."/>
            <person name="Geml J."/>
            <person name="Haridas S."/>
            <person name="Hughes K."/>
            <person name="Justo A."/>
            <person name="Karasinski D."/>
            <person name="Kautmanova I."/>
            <person name="Kiss B."/>
            <person name="Kocsube S."/>
            <person name="Kotiranta H."/>
            <person name="LaButti K.M."/>
            <person name="Lechner B.E."/>
            <person name="Liimatainen K."/>
            <person name="Lipzen A."/>
            <person name="Lukacs Z."/>
            <person name="Mihaltcheva S."/>
            <person name="Morgado L.N."/>
            <person name="Niskanen T."/>
            <person name="Noordeloos M.E."/>
            <person name="Ohm R.A."/>
            <person name="Ortiz-Santana B."/>
            <person name="Ovrebo C."/>
            <person name="Racz N."/>
            <person name="Riley R."/>
            <person name="Savchenko A."/>
            <person name="Shiryaev A."/>
            <person name="Soop K."/>
            <person name="Spirin V."/>
            <person name="Szebenyi C."/>
            <person name="Tomsovsky M."/>
            <person name="Tulloss R.E."/>
            <person name="Uehling J."/>
            <person name="Grigoriev I.V."/>
            <person name="Vagvolgyi C."/>
            <person name="Papp T."/>
            <person name="Martin F.M."/>
            <person name="Miettinen O."/>
            <person name="Hibbett D.S."/>
            <person name="Nagy L.G."/>
        </authorList>
    </citation>
    <scope>NUCLEOTIDE SEQUENCE [LARGE SCALE GENOMIC DNA]</scope>
    <source>
        <strain evidence="4 5">CBS 962.96</strain>
    </source>
</reference>
<dbReference type="Proteomes" id="UP000297245">
    <property type="component" value="Unassembled WGS sequence"/>
</dbReference>
<dbReference type="OrthoDB" id="3265526at2759"/>
<sequence length="371" mass="40901">MPAGPPTITELYAPMFVGSVLGTMLYGVLMVQIAYLIIADTANTFFDLAMVYEPLILKWGEQSVLSTSPLFLRADGIVTTLISTPVQMFMGWRIKIIMESWIPFVIISVLAWTSLSGALWLAIEVSKNPHFAAFDDFKGAPIMWLMTSAAADVVIAVCLVYALTRKKSNVSILNDQIDRIIRCTYSKNSLGPALFDSSATEWINSLVSIQTGAITAIGALADAIVFIILPRSSIFFSWDLCLSKLYTNTLLSSLNARNNWRYRNKPPVQNENALFSYSDESTSHNRTLQNEFQMGKIGISTEVHQRSDPEMGGENWSTSSPYATPKGIYGPSSSQMTLSSSVAYSPDVSTPGRKTPSSLNKIYIPQKPQPF</sequence>
<evidence type="ECO:0000313" key="4">
    <source>
        <dbReference type="EMBL" id="THU93092.1"/>
    </source>
</evidence>
<dbReference type="PANTHER" id="PTHR40465:SF1">
    <property type="entry name" value="DUF6534 DOMAIN-CONTAINING PROTEIN"/>
    <property type="match status" value="1"/>
</dbReference>
<organism evidence="4 5">
    <name type="scientific">Dendrothele bispora (strain CBS 962.96)</name>
    <dbReference type="NCBI Taxonomy" id="1314807"/>
    <lineage>
        <taxon>Eukaryota</taxon>
        <taxon>Fungi</taxon>
        <taxon>Dikarya</taxon>
        <taxon>Basidiomycota</taxon>
        <taxon>Agaricomycotina</taxon>
        <taxon>Agaricomycetes</taxon>
        <taxon>Agaricomycetidae</taxon>
        <taxon>Agaricales</taxon>
        <taxon>Agaricales incertae sedis</taxon>
        <taxon>Dendrothele</taxon>
    </lineage>
</organism>
<feature type="domain" description="DUF6534" evidence="3">
    <location>
        <begin position="148"/>
        <end position="258"/>
    </location>
</feature>
<accession>A0A4S8LU84</accession>
<dbReference type="PANTHER" id="PTHR40465">
    <property type="entry name" value="CHROMOSOME 1, WHOLE GENOME SHOTGUN SEQUENCE"/>
    <property type="match status" value="1"/>
</dbReference>
<feature type="transmembrane region" description="Helical" evidence="2">
    <location>
        <begin position="142"/>
        <end position="163"/>
    </location>
</feature>
<feature type="transmembrane region" description="Helical" evidence="2">
    <location>
        <begin position="12"/>
        <end position="38"/>
    </location>
</feature>
<evidence type="ECO:0000313" key="5">
    <source>
        <dbReference type="Proteomes" id="UP000297245"/>
    </source>
</evidence>
<name>A0A4S8LU84_DENBC</name>
<feature type="region of interest" description="Disordered" evidence="1">
    <location>
        <begin position="304"/>
        <end position="371"/>
    </location>
</feature>
<keyword evidence="2" id="KW-0472">Membrane</keyword>
<evidence type="ECO:0000256" key="1">
    <source>
        <dbReference type="SAM" id="MobiDB-lite"/>
    </source>
</evidence>
<feature type="compositionally biased region" description="Polar residues" evidence="1">
    <location>
        <begin position="331"/>
        <end position="343"/>
    </location>
</feature>
<proteinExistence type="predicted"/>
<keyword evidence="2" id="KW-0812">Transmembrane</keyword>
<evidence type="ECO:0000259" key="3">
    <source>
        <dbReference type="Pfam" id="PF20152"/>
    </source>
</evidence>
<dbReference type="EMBL" id="ML179259">
    <property type="protein sequence ID" value="THU93092.1"/>
    <property type="molecule type" value="Genomic_DNA"/>
</dbReference>
<evidence type="ECO:0000256" key="2">
    <source>
        <dbReference type="SAM" id="Phobius"/>
    </source>
</evidence>
<dbReference type="AlphaFoldDB" id="A0A4S8LU84"/>
<keyword evidence="5" id="KW-1185">Reference proteome</keyword>
<protein>
    <recommendedName>
        <fullName evidence="3">DUF6534 domain-containing protein</fullName>
    </recommendedName>
</protein>